<protein>
    <submittedName>
        <fullName evidence="1">Uncharacterized protein</fullName>
    </submittedName>
</protein>
<comment type="caution">
    <text evidence="1">The sequence shown here is derived from an EMBL/GenBank/DDBJ whole genome shotgun (WGS) entry which is preliminary data.</text>
</comment>
<dbReference type="EMBL" id="VRMG01000008">
    <property type="protein sequence ID" value="TXN29903.1"/>
    <property type="molecule type" value="Genomic_DNA"/>
</dbReference>
<reference evidence="1 2" key="1">
    <citation type="submission" date="2019-08" db="EMBL/GenBank/DDBJ databases">
        <title>Bacterial whole genome sequence for Glaciihabitans sp. CHu50b-6-2.</title>
        <authorList>
            <person name="Jin L."/>
        </authorList>
    </citation>
    <scope>NUCLEOTIDE SEQUENCE [LARGE SCALE GENOMIC DNA]</scope>
    <source>
        <strain evidence="1 2">CHu50b-6-2</strain>
    </source>
</reference>
<sequence>MKRINYAGGSIVTGNAVAAALLDHATQIASNANSSTVDIPVLEDDGSTSIHTLLVGPTTQFDVSDAEGISADEEQSFPVPDLPVLGMAAVTLSPAAESRATSDAQLFDQAVDELEEGLAEGRFS</sequence>
<accession>A0A5C8UNV1</accession>
<gene>
    <name evidence="1" type="ORF">FVP33_12255</name>
</gene>
<dbReference type="Proteomes" id="UP000321379">
    <property type="component" value="Unassembled WGS sequence"/>
</dbReference>
<proteinExistence type="predicted"/>
<evidence type="ECO:0000313" key="2">
    <source>
        <dbReference type="Proteomes" id="UP000321379"/>
    </source>
</evidence>
<dbReference type="RefSeq" id="WP_147783946.1">
    <property type="nucleotide sequence ID" value="NZ_VRMG01000008.1"/>
</dbReference>
<name>A0A5C8UNV1_9MICO</name>
<organism evidence="1 2">
    <name type="scientific">Lacisediminihabitans profunda</name>
    <dbReference type="NCBI Taxonomy" id="2594790"/>
    <lineage>
        <taxon>Bacteria</taxon>
        <taxon>Bacillati</taxon>
        <taxon>Actinomycetota</taxon>
        <taxon>Actinomycetes</taxon>
        <taxon>Micrococcales</taxon>
        <taxon>Microbacteriaceae</taxon>
        <taxon>Lacisediminihabitans</taxon>
    </lineage>
</organism>
<keyword evidence="2" id="KW-1185">Reference proteome</keyword>
<dbReference type="AlphaFoldDB" id="A0A5C8UNV1"/>
<evidence type="ECO:0000313" key="1">
    <source>
        <dbReference type="EMBL" id="TXN29903.1"/>
    </source>
</evidence>